<dbReference type="PANTHER" id="PTHR47738">
    <property type="entry name" value="PTS SYSTEM FRUCTOSE-LIKE EIIA COMPONENT-RELATED"/>
    <property type="match status" value="1"/>
</dbReference>
<dbReference type="GO" id="GO:0008982">
    <property type="term" value="F:protein-N(PI)-phosphohistidine-sugar phosphotransferase activity"/>
    <property type="evidence" value="ECO:0007669"/>
    <property type="project" value="InterPro"/>
</dbReference>
<protein>
    <submittedName>
        <fullName evidence="7">PTS transporter subunit EIIA</fullName>
    </submittedName>
</protein>
<sequence>MSMKIDFLSISNLEVKTKEEAILALVDVLDQANYLGNKKLFEKDILEREATLSTYIGHEIGLPHAQSSGVERPCVVIGKLSQPVRWTTEDEFVQLVFLIAVPEENEGNLHLKVLSKLARLLMHDDFRTQLSELDDVATMALLNKSVKEDN</sequence>
<dbReference type="InterPro" id="IPR002178">
    <property type="entry name" value="PTS_EIIA_type-2_dom"/>
</dbReference>
<evidence type="ECO:0000256" key="5">
    <source>
        <dbReference type="ARBA" id="ARBA00022683"/>
    </source>
</evidence>
<comment type="caution">
    <text evidence="7">The sequence shown here is derived from an EMBL/GenBank/DDBJ whole genome shotgun (WGS) entry which is preliminary data.</text>
</comment>
<dbReference type="PROSITE" id="PS51094">
    <property type="entry name" value="PTS_EIIA_TYPE_2"/>
    <property type="match status" value="1"/>
</dbReference>
<accession>A0A7X1C8A6</accession>
<evidence type="ECO:0000256" key="3">
    <source>
        <dbReference type="ARBA" id="ARBA00022597"/>
    </source>
</evidence>
<gene>
    <name evidence="7" type="ORF">HCJ38_02035</name>
</gene>
<dbReference type="InterPro" id="IPR004715">
    <property type="entry name" value="PTS_IIA_fruc"/>
</dbReference>
<keyword evidence="1" id="KW-0813">Transport</keyword>
<keyword evidence="2" id="KW-0597">Phosphoprotein</keyword>
<keyword evidence="4" id="KW-0808">Transferase</keyword>
<keyword evidence="5" id="KW-0598">Phosphotransferase system</keyword>
<name>A0A7X1C8A6_9LIST</name>
<organism evidence="7 8">
    <name type="scientific">Listeria immobilis</name>
    <dbReference type="NCBI Taxonomy" id="2713502"/>
    <lineage>
        <taxon>Bacteria</taxon>
        <taxon>Bacillati</taxon>
        <taxon>Bacillota</taxon>
        <taxon>Bacilli</taxon>
        <taxon>Bacillales</taxon>
        <taxon>Listeriaceae</taxon>
        <taxon>Listeria</taxon>
    </lineage>
</organism>
<keyword evidence="3" id="KW-0762">Sugar transport</keyword>
<dbReference type="NCBIfam" id="TIGR00848">
    <property type="entry name" value="fruA"/>
    <property type="match status" value="1"/>
</dbReference>
<dbReference type="Gene3D" id="3.40.930.10">
    <property type="entry name" value="Mannitol-specific EII, Chain A"/>
    <property type="match status" value="1"/>
</dbReference>
<dbReference type="GO" id="GO:0009401">
    <property type="term" value="P:phosphoenolpyruvate-dependent sugar phosphotransferase system"/>
    <property type="evidence" value="ECO:0007669"/>
    <property type="project" value="UniProtKB-KW"/>
</dbReference>
<dbReference type="EMBL" id="JAASTW010000002">
    <property type="protein sequence ID" value="MBC1487805.1"/>
    <property type="molecule type" value="Genomic_DNA"/>
</dbReference>
<dbReference type="SUPFAM" id="SSF55804">
    <property type="entry name" value="Phoshotransferase/anion transport protein"/>
    <property type="match status" value="1"/>
</dbReference>
<dbReference type="AlphaFoldDB" id="A0A7X1C8A6"/>
<evidence type="ECO:0000259" key="6">
    <source>
        <dbReference type="PROSITE" id="PS51094"/>
    </source>
</evidence>
<dbReference type="CDD" id="cd00211">
    <property type="entry name" value="PTS_IIA_fru"/>
    <property type="match status" value="1"/>
</dbReference>
<dbReference type="GO" id="GO:0016020">
    <property type="term" value="C:membrane"/>
    <property type="evidence" value="ECO:0007669"/>
    <property type="project" value="InterPro"/>
</dbReference>
<evidence type="ECO:0000313" key="7">
    <source>
        <dbReference type="EMBL" id="MBC1487805.1"/>
    </source>
</evidence>
<dbReference type="InterPro" id="IPR051541">
    <property type="entry name" value="PTS_SugarTrans_NitroReg"/>
</dbReference>
<reference evidence="7 8" key="1">
    <citation type="submission" date="2020-03" db="EMBL/GenBank/DDBJ databases">
        <title>Soil Listeria distribution.</title>
        <authorList>
            <person name="Liao J."/>
            <person name="Wiedmann M."/>
        </authorList>
    </citation>
    <scope>NUCLEOTIDE SEQUENCE [LARGE SCALE GENOMIC DNA]</scope>
    <source>
        <strain evidence="7 8">FSL L7-1554</strain>
    </source>
</reference>
<dbReference type="PANTHER" id="PTHR47738:SF2">
    <property type="entry name" value="PTS SYSTEM FRUCTOSE-LIKE EIIA COMPONENT"/>
    <property type="match status" value="1"/>
</dbReference>
<dbReference type="Proteomes" id="UP000561617">
    <property type="component" value="Unassembled WGS sequence"/>
</dbReference>
<evidence type="ECO:0000256" key="1">
    <source>
        <dbReference type="ARBA" id="ARBA00022448"/>
    </source>
</evidence>
<dbReference type="RefSeq" id="WP_185380534.1">
    <property type="nucleotide sequence ID" value="NZ_JAASTW010000002.1"/>
</dbReference>
<feature type="domain" description="PTS EIIA type-2" evidence="6">
    <location>
        <begin position="1"/>
        <end position="145"/>
    </location>
</feature>
<proteinExistence type="predicted"/>
<dbReference type="Pfam" id="PF00359">
    <property type="entry name" value="PTS_EIIA_2"/>
    <property type="match status" value="1"/>
</dbReference>
<evidence type="ECO:0000256" key="4">
    <source>
        <dbReference type="ARBA" id="ARBA00022679"/>
    </source>
</evidence>
<evidence type="ECO:0000313" key="8">
    <source>
        <dbReference type="Proteomes" id="UP000561617"/>
    </source>
</evidence>
<evidence type="ECO:0000256" key="2">
    <source>
        <dbReference type="ARBA" id="ARBA00022553"/>
    </source>
</evidence>
<dbReference type="InterPro" id="IPR016152">
    <property type="entry name" value="PTrfase/Anion_transptr"/>
</dbReference>